<proteinExistence type="predicted"/>
<accession>A0A5B7FQR1</accession>
<protein>
    <submittedName>
        <fullName evidence="1">Uncharacterized protein</fullName>
    </submittedName>
</protein>
<name>A0A5B7FQR1_PORTR</name>
<keyword evidence="2" id="KW-1185">Reference proteome</keyword>
<reference evidence="1 2" key="1">
    <citation type="submission" date="2019-05" db="EMBL/GenBank/DDBJ databases">
        <title>Another draft genome of Portunus trituberculatus and its Hox gene families provides insights of decapod evolution.</title>
        <authorList>
            <person name="Jeong J.-H."/>
            <person name="Song I."/>
            <person name="Kim S."/>
            <person name="Choi T."/>
            <person name="Kim D."/>
            <person name="Ryu S."/>
            <person name="Kim W."/>
        </authorList>
    </citation>
    <scope>NUCLEOTIDE SEQUENCE [LARGE SCALE GENOMIC DNA]</scope>
    <source>
        <tissue evidence="1">Muscle</tissue>
    </source>
</reference>
<evidence type="ECO:0000313" key="1">
    <source>
        <dbReference type="EMBL" id="MPC47687.1"/>
    </source>
</evidence>
<comment type="caution">
    <text evidence="1">The sequence shown here is derived from an EMBL/GenBank/DDBJ whole genome shotgun (WGS) entry which is preliminary data.</text>
</comment>
<dbReference type="Proteomes" id="UP000324222">
    <property type="component" value="Unassembled WGS sequence"/>
</dbReference>
<dbReference type="AlphaFoldDB" id="A0A5B7FQR1"/>
<evidence type="ECO:0000313" key="2">
    <source>
        <dbReference type="Proteomes" id="UP000324222"/>
    </source>
</evidence>
<sequence length="70" mass="7780">MHKNVILKLAAAQLAKERPRSLCLQPRVWTFDYQVTSGKPHDPEGGNGTLSNVMSVLLNSDIENSDENED</sequence>
<dbReference type="EMBL" id="VSRR010007873">
    <property type="protein sequence ID" value="MPC47687.1"/>
    <property type="molecule type" value="Genomic_DNA"/>
</dbReference>
<organism evidence="1 2">
    <name type="scientific">Portunus trituberculatus</name>
    <name type="common">Swimming crab</name>
    <name type="synonym">Neptunus trituberculatus</name>
    <dbReference type="NCBI Taxonomy" id="210409"/>
    <lineage>
        <taxon>Eukaryota</taxon>
        <taxon>Metazoa</taxon>
        <taxon>Ecdysozoa</taxon>
        <taxon>Arthropoda</taxon>
        <taxon>Crustacea</taxon>
        <taxon>Multicrustacea</taxon>
        <taxon>Malacostraca</taxon>
        <taxon>Eumalacostraca</taxon>
        <taxon>Eucarida</taxon>
        <taxon>Decapoda</taxon>
        <taxon>Pleocyemata</taxon>
        <taxon>Brachyura</taxon>
        <taxon>Eubrachyura</taxon>
        <taxon>Portunoidea</taxon>
        <taxon>Portunidae</taxon>
        <taxon>Portuninae</taxon>
        <taxon>Portunus</taxon>
    </lineage>
</organism>
<gene>
    <name evidence="1" type="ORF">E2C01_041441</name>
</gene>